<dbReference type="Pfam" id="PF00379">
    <property type="entry name" value="Chitin_bind_4"/>
    <property type="match status" value="1"/>
</dbReference>
<evidence type="ECO:0000313" key="5">
    <source>
        <dbReference type="Proteomes" id="UP000007798"/>
    </source>
</evidence>
<dbReference type="STRING" id="7260.B4N3H7"/>
<dbReference type="InterPro" id="IPR031311">
    <property type="entry name" value="CHIT_BIND_RR_consensus"/>
</dbReference>
<evidence type="ECO:0000256" key="2">
    <source>
        <dbReference type="PROSITE-ProRule" id="PRU00497"/>
    </source>
</evidence>
<dbReference type="HOGENOM" id="CLU_075165_5_2_1"/>
<evidence type="ECO:0000256" key="1">
    <source>
        <dbReference type="ARBA" id="ARBA00022460"/>
    </source>
</evidence>
<organism evidence="4 5">
    <name type="scientific">Drosophila willistoni</name>
    <name type="common">Fruit fly</name>
    <dbReference type="NCBI Taxonomy" id="7260"/>
    <lineage>
        <taxon>Eukaryota</taxon>
        <taxon>Metazoa</taxon>
        <taxon>Ecdysozoa</taxon>
        <taxon>Arthropoda</taxon>
        <taxon>Hexapoda</taxon>
        <taxon>Insecta</taxon>
        <taxon>Pterygota</taxon>
        <taxon>Neoptera</taxon>
        <taxon>Endopterygota</taxon>
        <taxon>Diptera</taxon>
        <taxon>Brachycera</taxon>
        <taxon>Muscomorpha</taxon>
        <taxon>Ephydroidea</taxon>
        <taxon>Drosophilidae</taxon>
        <taxon>Drosophila</taxon>
        <taxon>Sophophora</taxon>
    </lineage>
</organism>
<feature type="signal peptide" evidence="3">
    <location>
        <begin position="1"/>
        <end position="18"/>
    </location>
</feature>
<name>B4N3H7_DROWI</name>
<dbReference type="PROSITE" id="PS51155">
    <property type="entry name" value="CHIT_BIND_RR_2"/>
    <property type="match status" value="1"/>
</dbReference>
<accession>B4N3H7</accession>
<dbReference type="PRINTS" id="PR00947">
    <property type="entry name" value="CUTICLE"/>
</dbReference>
<dbReference type="InterPro" id="IPR051217">
    <property type="entry name" value="Insect_Cuticle_Struc_Prot"/>
</dbReference>
<feature type="chain" id="PRO_5006458194" evidence="3">
    <location>
        <begin position="19"/>
        <end position="113"/>
    </location>
</feature>
<gene>
    <name evidence="4" type="primary">Dwil\GK10237</name>
    <name evidence="4" type="ORF">Dwil_GK10237</name>
</gene>
<proteinExistence type="predicted"/>
<evidence type="ECO:0000313" key="4">
    <source>
        <dbReference type="EMBL" id="EDW79182.2"/>
    </source>
</evidence>
<dbReference type="OrthoDB" id="10071059at2759"/>
<evidence type="ECO:0000256" key="3">
    <source>
        <dbReference type="SAM" id="SignalP"/>
    </source>
</evidence>
<dbReference type="PANTHER" id="PTHR12236:SF86">
    <property type="entry name" value="CCP84AC-RELATED"/>
    <property type="match status" value="1"/>
</dbReference>
<protein>
    <submittedName>
        <fullName evidence="4">Uncharacterized protein</fullName>
    </submittedName>
</protein>
<dbReference type="eggNOG" id="ENOG502S21C">
    <property type="taxonomic scope" value="Eukaryota"/>
</dbReference>
<dbReference type="PROSITE" id="PS00233">
    <property type="entry name" value="CHIT_BIND_RR_1"/>
    <property type="match status" value="1"/>
</dbReference>
<dbReference type="Proteomes" id="UP000007798">
    <property type="component" value="Unassembled WGS sequence"/>
</dbReference>
<sequence>MALFKIIFASCLLLVIDGALLPGIPFHATEVDPHPQYAFAYNVQDGLTGDSKSQQEVRDGNVVKGSYSVVDADGTLRTVFYTADDNGFNAVVQRGPVPVAVAPPAPAPVPFLG</sequence>
<dbReference type="PANTHER" id="PTHR12236">
    <property type="entry name" value="STRUCTURAL CONTITUENT OF CUTICLE"/>
    <property type="match status" value="1"/>
</dbReference>
<dbReference type="InterPro" id="IPR000618">
    <property type="entry name" value="Insect_cuticle"/>
</dbReference>
<dbReference type="GO" id="GO:0005615">
    <property type="term" value="C:extracellular space"/>
    <property type="evidence" value="ECO:0007669"/>
    <property type="project" value="TreeGrafter"/>
</dbReference>
<keyword evidence="3" id="KW-0732">Signal</keyword>
<dbReference type="InParanoid" id="B4N3H7"/>
<dbReference type="FunCoup" id="B4N3H7">
    <property type="interactions" value="52"/>
</dbReference>
<reference evidence="4 5" key="1">
    <citation type="journal article" date="2007" name="Nature">
        <title>Evolution of genes and genomes on the Drosophila phylogeny.</title>
        <authorList>
            <consortium name="Drosophila 12 Genomes Consortium"/>
            <person name="Clark A.G."/>
            <person name="Eisen M.B."/>
            <person name="Smith D.R."/>
            <person name="Bergman C.M."/>
            <person name="Oliver B."/>
            <person name="Markow T.A."/>
            <person name="Kaufman T.C."/>
            <person name="Kellis M."/>
            <person name="Gelbart W."/>
            <person name="Iyer V.N."/>
            <person name="Pollard D.A."/>
            <person name="Sackton T.B."/>
            <person name="Larracuente A.M."/>
            <person name="Singh N.D."/>
            <person name="Abad J.P."/>
            <person name="Abt D.N."/>
            <person name="Adryan B."/>
            <person name="Aguade M."/>
            <person name="Akashi H."/>
            <person name="Anderson W.W."/>
            <person name="Aquadro C.F."/>
            <person name="Ardell D.H."/>
            <person name="Arguello R."/>
            <person name="Artieri C.G."/>
            <person name="Barbash D.A."/>
            <person name="Barker D."/>
            <person name="Barsanti P."/>
            <person name="Batterham P."/>
            <person name="Batzoglou S."/>
            <person name="Begun D."/>
            <person name="Bhutkar A."/>
            <person name="Blanco E."/>
            <person name="Bosak S.A."/>
            <person name="Bradley R.K."/>
            <person name="Brand A.D."/>
            <person name="Brent M.R."/>
            <person name="Brooks A.N."/>
            <person name="Brown R.H."/>
            <person name="Butlin R.K."/>
            <person name="Caggese C."/>
            <person name="Calvi B.R."/>
            <person name="Bernardo de Carvalho A."/>
            <person name="Caspi A."/>
            <person name="Castrezana S."/>
            <person name="Celniker S.E."/>
            <person name="Chang J.L."/>
            <person name="Chapple C."/>
            <person name="Chatterji S."/>
            <person name="Chinwalla A."/>
            <person name="Civetta A."/>
            <person name="Clifton S.W."/>
            <person name="Comeron J.M."/>
            <person name="Costello J.C."/>
            <person name="Coyne J.A."/>
            <person name="Daub J."/>
            <person name="David R.G."/>
            <person name="Delcher A.L."/>
            <person name="Delehaunty K."/>
            <person name="Do C.B."/>
            <person name="Ebling H."/>
            <person name="Edwards K."/>
            <person name="Eickbush T."/>
            <person name="Evans J.D."/>
            <person name="Filipski A."/>
            <person name="Findeiss S."/>
            <person name="Freyhult E."/>
            <person name="Fulton L."/>
            <person name="Fulton R."/>
            <person name="Garcia A.C."/>
            <person name="Gardiner A."/>
            <person name="Garfield D.A."/>
            <person name="Garvin B.E."/>
            <person name="Gibson G."/>
            <person name="Gilbert D."/>
            <person name="Gnerre S."/>
            <person name="Godfrey J."/>
            <person name="Good R."/>
            <person name="Gotea V."/>
            <person name="Gravely B."/>
            <person name="Greenberg A.J."/>
            <person name="Griffiths-Jones S."/>
            <person name="Gross S."/>
            <person name="Guigo R."/>
            <person name="Gustafson E.A."/>
            <person name="Haerty W."/>
            <person name="Hahn M.W."/>
            <person name="Halligan D.L."/>
            <person name="Halpern A.L."/>
            <person name="Halter G.M."/>
            <person name="Han M.V."/>
            <person name="Heger A."/>
            <person name="Hillier L."/>
            <person name="Hinrichs A.S."/>
            <person name="Holmes I."/>
            <person name="Hoskins R.A."/>
            <person name="Hubisz M.J."/>
            <person name="Hultmark D."/>
            <person name="Huntley M.A."/>
            <person name="Jaffe D.B."/>
            <person name="Jagadeeshan S."/>
            <person name="Jeck W.R."/>
            <person name="Johnson J."/>
            <person name="Jones C.D."/>
            <person name="Jordan W.C."/>
            <person name="Karpen G.H."/>
            <person name="Kataoka E."/>
            <person name="Keightley P.D."/>
            <person name="Kheradpour P."/>
            <person name="Kirkness E.F."/>
            <person name="Koerich L.B."/>
            <person name="Kristiansen K."/>
            <person name="Kudrna D."/>
            <person name="Kulathinal R.J."/>
            <person name="Kumar S."/>
            <person name="Kwok R."/>
            <person name="Lander E."/>
            <person name="Langley C.H."/>
            <person name="Lapoint R."/>
            <person name="Lazzaro B.P."/>
            <person name="Lee S.J."/>
            <person name="Levesque L."/>
            <person name="Li R."/>
            <person name="Lin C.F."/>
            <person name="Lin M.F."/>
            <person name="Lindblad-Toh K."/>
            <person name="Llopart A."/>
            <person name="Long M."/>
            <person name="Low L."/>
            <person name="Lozovsky E."/>
            <person name="Lu J."/>
            <person name="Luo M."/>
            <person name="Machado C.A."/>
            <person name="Makalowski W."/>
            <person name="Marzo M."/>
            <person name="Matsuda M."/>
            <person name="Matzkin L."/>
            <person name="McAllister B."/>
            <person name="McBride C.S."/>
            <person name="McKernan B."/>
            <person name="McKernan K."/>
            <person name="Mendez-Lago M."/>
            <person name="Minx P."/>
            <person name="Mollenhauer M.U."/>
            <person name="Montooth K."/>
            <person name="Mount S.M."/>
            <person name="Mu X."/>
            <person name="Myers E."/>
            <person name="Negre B."/>
            <person name="Newfeld S."/>
            <person name="Nielsen R."/>
            <person name="Noor M.A."/>
            <person name="O'Grady P."/>
            <person name="Pachter L."/>
            <person name="Papaceit M."/>
            <person name="Parisi M.J."/>
            <person name="Parisi M."/>
            <person name="Parts L."/>
            <person name="Pedersen J.S."/>
            <person name="Pesole G."/>
            <person name="Phillippy A.M."/>
            <person name="Ponting C.P."/>
            <person name="Pop M."/>
            <person name="Porcelli D."/>
            <person name="Powell J.R."/>
            <person name="Prohaska S."/>
            <person name="Pruitt K."/>
            <person name="Puig M."/>
            <person name="Quesneville H."/>
            <person name="Ram K.R."/>
            <person name="Rand D."/>
            <person name="Rasmussen M.D."/>
            <person name="Reed L.K."/>
            <person name="Reenan R."/>
            <person name="Reily A."/>
            <person name="Remington K.A."/>
            <person name="Rieger T.T."/>
            <person name="Ritchie M.G."/>
            <person name="Robin C."/>
            <person name="Rogers Y.H."/>
            <person name="Rohde C."/>
            <person name="Rozas J."/>
            <person name="Rubenfield M.J."/>
            <person name="Ruiz A."/>
            <person name="Russo S."/>
            <person name="Salzberg S.L."/>
            <person name="Sanchez-Gracia A."/>
            <person name="Saranga D.J."/>
            <person name="Sato H."/>
            <person name="Schaeffer S.W."/>
            <person name="Schatz M.C."/>
            <person name="Schlenke T."/>
            <person name="Schwartz R."/>
            <person name="Segarra C."/>
            <person name="Singh R.S."/>
            <person name="Sirot L."/>
            <person name="Sirota M."/>
            <person name="Sisneros N.B."/>
            <person name="Smith C.D."/>
            <person name="Smith T.F."/>
            <person name="Spieth J."/>
            <person name="Stage D.E."/>
            <person name="Stark A."/>
            <person name="Stephan W."/>
            <person name="Strausberg R.L."/>
            <person name="Strempel S."/>
            <person name="Sturgill D."/>
            <person name="Sutton G."/>
            <person name="Sutton G.G."/>
            <person name="Tao W."/>
            <person name="Teichmann S."/>
            <person name="Tobari Y.N."/>
            <person name="Tomimura Y."/>
            <person name="Tsolas J.M."/>
            <person name="Valente V.L."/>
            <person name="Venter E."/>
            <person name="Venter J.C."/>
            <person name="Vicario S."/>
            <person name="Vieira F.G."/>
            <person name="Vilella A.J."/>
            <person name="Villasante A."/>
            <person name="Walenz B."/>
            <person name="Wang J."/>
            <person name="Wasserman M."/>
            <person name="Watts T."/>
            <person name="Wilson D."/>
            <person name="Wilson R.K."/>
            <person name="Wing R.A."/>
            <person name="Wolfner M.F."/>
            <person name="Wong A."/>
            <person name="Wong G.K."/>
            <person name="Wu C.I."/>
            <person name="Wu G."/>
            <person name="Yamamoto D."/>
            <person name="Yang H.P."/>
            <person name="Yang S.P."/>
            <person name="Yorke J.A."/>
            <person name="Yoshida K."/>
            <person name="Zdobnov E."/>
            <person name="Zhang P."/>
            <person name="Zhang Y."/>
            <person name="Zimin A.V."/>
            <person name="Baldwin J."/>
            <person name="Abdouelleil A."/>
            <person name="Abdulkadir J."/>
            <person name="Abebe A."/>
            <person name="Abera B."/>
            <person name="Abreu J."/>
            <person name="Acer S.C."/>
            <person name="Aftuck L."/>
            <person name="Alexander A."/>
            <person name="An P."/>
            <person name="Anderson E."/>
            <person name="Anderson S."/>
            <person name="Arachi H."/>
            <person name="Azer M."/>
            <person name="Bachantsang P."/>
            <person name="Barry A."/>
            <person name="Bayul T."/>
            <person name="Berlin A."/>
            <person name="Bessette D."/>
            <person name="Bloom T."/>
            <person name="Blye J."/>
            <person name="Boguslavskiy L."/>
            <person name="Bonnet C."/>
            <person name="Boukhgalter B."/>
            <person name="Bourzgui I."/>
            <person name="Brown A."/>
            <person name="Cahill P."/>
            <person name="Channer S."/>
            <person name="Cheshatsang Y."/>
            <person name="Chuda L."/>
            <person name="Citroen M."/>
            <person name="Collymore A."/>
            <person name="Cooke P."/>
            <person name="Costello M."/>
            <person name="D'Aco K."/>
            <person name="Daza R."/>
            <person name="De Haan G."/>
            <person name="DeGray S."/>
            <person name="DeMaso C."/>
            <person name="Dhargay N."/>
            <person name="Dooley K."/>
            <person name="Dooley E."/>
            <person name="Doricent M."/>
            <person name="Dorje P."/>
            <person name="Dorjee K."/>
            <person name="Dupes A."/>
            <person name="Elong R."/>
            <person name="Falk J."/>
            <person name="Farina A."/>
            <person name="Faro S."/>
            <person name="Ferguson D."/>
            <person name="Fisher S."/>
            <person name="Foley C.D."/>
            <person name="Franke A."/>
            <person name="Friedrich D."/>
            <person name="Gadbois L."/>
            <person name="Gearin G."/>
            <person name="Gearin C.R."/>
            <person name="Giannoukos G."/>
            <person name="Goode T."/>
            <person name="Graham J."/>
            <person name="Grandbois E."/>
            <person name="Grewal S."/>
            <person name="Gyaltsen K."/>
            <person name="Hafez N."/>
            <person name="Hagos B."/>
            <person name="Hall J."/>
            <person name="Henson C."/>
            <person name="Hollinger A."/>
            <person name="Honan T."/>
            <person name="Huard M.D."/>
            <person name="Hughes L."/>
            <person name="Hurhula B."/>
            <person name="Husby M.E."/>
            <person name="Kamat A."/>
            <person name="Kanga B."/>
            <person name="Kashin S."/>
            <person name="Khazanovich D."/>
            <person name="Kisner P."/>
            <person name="Lance K."/>
            <person name="Lara M."/>
            <person name="Lee W."/>
            <person name="Lennon N."/>
            <person name="Letendre F."/>
            <person name="LeVine R."/>
            <person name="Lipovsky A."/>
            <person name="Liu X."/>
            <person name="Liu J."/>
            <person name="Liu S."/>
            <person name="Lokyitsang T."/>
            <person name="Lokyitsang Y."/>
            <person name="Lubonja R."/>
            <person name="Lui A."/>
            <person name="MacDonald P."/>
            <person name="Magnisalis V."/>
            <person name="Maru K."/>
            <person name="Matthews C."/>
            <person name="McCusker W."/>
            <person name="McDonough S."/>
            <person name="Mehta T."/>
            <person name="Meldrim J."/>
            <person name="Meneus L."/>
            <person name="Mihai O."/>
            <person name="Mihalev A."/>
            <person name="Mihova T."/>
            <person name="Mittelman R."/>
            <person name="Mlenga V."/>
            <person name="Montmayeur A."/>
            <person name="Mulrain L."/>
            <person name="Navidi A."/>
            <person name="Naylor J."/>
            <person name="Negash T."/>
            <person name="Nguyen T."/>
            <person name="Nguyen N."/>
            <person name="Nicol R."/>
            <person name="Norbu C."/>
            <person name="Norbu N."/>
            <person name="Novod N."/>
            <person name="O'Neill B."/>
            <person name="Osman S."/>
            <person name="Markiewicz E."/>
            <person name="Oyono O.L."/>
            <person name="Patti C."/>
            <person name="Phunkhang P."/>
            <person name="Pierre F."/>
            <person name="Priest M."/>
            <person name="Raghuraman S."/>
            <person name="Rege F."/>
            <person name="Reyes R."/>
            <person name="Rise C."/>
            <person name="Rogov P."/>
            <person name="Ross K."/>
            <person name="Ryan E."/>
            <person name="Settipalli S."/>
            <person name="Shea T."/>
            <person name="Sherpa N."/>
            <person name="Shi L."/>
            <person name="Shih D."/>
            <person name="Sparrow T."/>
            <person name="Spaulding J."/>
            <person name="Stalker J."/>
            <person name="Stange-Thomann N."/>
            <person name="Stavropoulos S."/>
            <person name="Stone C."/>
            <person name="Strader C."/>
            <person name="Tesfaye S."/>
            <person name="Thomson T."/>
            <person name="Thoulutsang Y."/>
            <person name="Thoulutsang D."/>
            <person name="Topham K."/>
            <person name="Topping I."/>
            <person name="Tsamla T."/>
            <person name="Vassiliev H."/>
            <person name="Vo A."/>
            <person name="Wangchuk T."/>
            <person name="Wangdi T."/>
            <person name="Weiand M."/>
            <person name="Wilkinson J."/>
            <person name="Wilson A."/>
            <person name="Yadav S."/>
            <person name="Young G."/>
            <person name="Yu Q."/>
            <person name="Zembek L."/>
            <person name="Zhong D."/>
            <person name="Zimmer A."/>
            <person name="Zwirko Z."/>
            <person name="Jaffe D.B."/>
            <person name="Alvarez P."/>
            <person name="Brockman W."/>
            <person name="Butler J."/>
            <person name="Chin C."/>
            <person name="Gnerre S."/>
            <person name="Grabherr M."/>
            <person name="Kleber M."/>
            <person name="Mauceli E."/>
            <person name="MacCallum I."/>
        </authorList>
    </citation>
    <scope>NUCLEOTIDE SEQUENCE [LARGE SCALE GENOMIC DNA]</scope>
    <source>
        <strain evidence="5">Tucson 14030-0811.24</strain>
    </source>
</reference>
<keyword evidence="1 2" id="KW-0193">Cuticle</keyword>
<dbReference type="GO" id="GO:0031012">
    <property type="term" value="C:extracellular matrix"/>
    <property type="evidence" value="ECO:0007669"/>
    <property type="project" value="TreeGrafter"/>
</dbReference>
<dbReference type="EMBL" id="CH964095">
    <property type="protein sequence ID" value="EDW79182.2"/>
    <property type="molecule type" value="Genomic_DNA"/>
</dbReference>
<keyword evidence="5" id="KW-1185">Reference proteome</keyword>
<dbReference type="GO" id="GO:0042302">
    <property type="term" value="F:structural constituent of cuticle"/>
    <property type="evidence" value="ECO:0007669"/>
    <property type="project" value="UniProtKB-UniRule"/>
</dbReference>
<dbReference type="AlphaFoldDB" id="B4N3H7"/>
<dbReference type="KEGG" id="dwi:6645310"/>